<dbReference type="Gene3D" id="1.25.40.390">
    <property type="match status" value="1"/>
</dbReference>
<dbReference type="SUPFAM" id="SSF48452">
    <property type="entry name" value="TPR-like"/>
    <property type="match status" value="1"/>
</dbReference>
<evidence type="ECO:0000259" key="1">
    <source>
        <dbReference type="Pfam" id="PF14322"/>
    </source>
</evidence>
<dbReference type="OrthoDB" id="1147023at2"/>
<name>A0A1V9FL34_9BACT</name>
<dbReference type="Pfam" id="PF14322">
    <property type="entry name" value="SusD-like_3"/>
    <property type="match status" value="1"/>
</dbReference>
<dbReference type="GO" id="GO:0009279">
    <property type="term" value="C:cell outer membrane"/>
    <property type="evidence" value="ECO:0007669"/>
    <property type="project" value="UniProtKB-SubCell"/>
</dbReference>
<keyword evidence="3" id="KW-1185">Reference proteome</keyword>
<dbReference type="InterPro" id="IPR011990">
    <property type="entry name" value="TPR-like_helical_dom_sf"/>
</dbReference>
<evidence type="ECO:0000313" key="2">
    <source>
        <dbReference type="EMBL" id="OQP58991.1"/>
    </source>
</evidence>
<dbReference type="PROSITE" id="PS51257">
    <property type="entry name" value="PROKAR_LIPOPROTEIN"/>
    <property type="match status" value="1"/>
</dbReference>
<sequence>MKKILSYTAILLGFASCSKYLEENPDNRAEITTVDQVAGLLVSAYPDRHYLWNEEASDNSEDRTTKISNEGQPYTDLYFWRDPEGNGNSTPAEYWIATYEAIASANYALEAIEKNNFGSKADTYKGEALIARAYCHHMLVMHFSPAYEIGGANNGMGIPYVTAPETKVFQKYDRGTVKSVYENIEKDLTDGLKLLKAGSWDVPKYHFNPQAAHAFAARFFLFKGEWDKVIEHVNAILPENNFYDNLRQYAGNLSSLSGTEHRQEYTKADRPFNLLLANTYSTFHRSSGAGANRYGFGEQVKTHYNGTTVFGAPFRTVLFHWTAPNYNPGKFNEYFYYTNVAQGIGLPYIMMPLFTVDEALMNRAEAYIQKDDFTNAINDLNTFGRSRIANFNQGTHGLTTGKAIAFTGKSDTKEAMIAVLLDSKKRAFIWEGIRWMDILRHKLTVRHNHIDGISGTETFTELPHGDPRRAFQLPKEAATANLPLNAR</sequence>
<dbReference type="Proteomes" id="UP000192276">
    <property type="component" value="Unassembled WGS sequence"/>
</dbReference>
<dbReference type="STRING" id="550983.A4R26_21620"/>
<dbReference type="RefSeq" id="WP_081164672.1">
    <property type="nucleotide sequence ID" value="NZ_LWBP01000185.1"/>
</dbReference>
<accession>A0A1V9FL34</accession>
<dbReference type="EMBL" id="LWBP01000185">
    <property type="protein sequence ID" value="OQP58991.1"/>
    <property type="molecule type" value="Genomic_DNA"/>
</dbReference>
<dbReference type="AlphaFoldDB" id="A0A1V9FL34"/>
<feature type="domain" description="SusD-like N-terminal" evidence="1">
    <location>
        <begin position="19"/>
        <end position="221"/>
    </location>
</feature>
<protein>
    <recommendedName>
        <fullName evidence="1">SusD-like N-terminal domain-containing protein</fullName>
    </recommendedName>
</protein>
<gene>
    <name evidence="2" type="ORF">A4R26_21620</name>
</gene>
<reference evidence="3" key="1">
    <citation type="submission" date="2016-04" db="EMBL/GenBank/DDBJ databases">
        <authorList>
            <person name="Chen L."/>
            <person name="Zhuang W."/>
            <person name="Wang G."/>
        </authorList>
    </citation>
    <scope>NUCLEOTIDE SEQUENCE [LARGE SCALE GENOMIC DNA]</scope>
    <source>
        <strain evidence="3">208</strain>
    </source>
</reference>
<comment type="caution">
    <text evidence="2">The sequence shown here is derived from an EMBL/GenBank/DDBJ whole genome shotgun (WGS) entry which is preliminary data.</text>
</comment>
<organism evidence="2 3">
    <name type="scientific">Niastella populi</name>
    <dbReference type="NCBI Taxonomy" id="550983"/>
    <lineage>
        <taxon>Bacteria</taxon>
        <taxon>Pseudomonadati</taxon>
        <taxon>Bacteroidota</taxon>
        <taxon>Chitinophagia</taxon>
        <taxon>Chitinophagales</taxon>
        <taxon>Chitinophagaceae</taxon>
        <taxon>Niastella</taxon>
    </lineage>
</organism>
<evidence type="ECO:0000313" key="3">
    <source>
        <dbReference type="Proteomes" id="UP000192276"/>
    </source>
</evidence>
<dbReference type="InterPro" id="IPR033985">
    <property type="entry name" value="SusD-like_N"/>
</dbReference>
<proteinExistence type="predicted"/>